<evidence type="ECO:0000256" key="2">
    <source>
        <dbReference type="ARBA" id="ARBA00004496"/>
    </source>
</evidence>
<dbReference type="Gene3D" id="3.30.70.330">
    <property type="match status" value="4"/>
</dbReference>
<evidence type="ECO:0000313" key="12">
    <source>
        <dbReference type="Proteomes" id="UP000655225"/>
    </source>
</evidence>
<comment type="caution">
    <text evidence="11">The sequence shown here is derived from an EMBL/GenBank/DDBJ whole genome shotgun (WGS) entry which is preliminary data.</text>
</comment>
<protein>
    <recommendedName>
        <fullName evidence="10">RRM domain-containing protein</fullName>
    </recommendedName>
</protein>
<comment type="subcellular location">
    <subcellularLocation>
        <location evidence="2">Cytoplasm</location>
    </subcellularLocation>
    <subcellularLocation>
        <location evidence="1">Nucleus</location>
    </subcellularLocation>
</comment>
<comment type="function">
    <text evidence="8">Binds the poly(A) tail of mRNA. Appears to be an important mediator of the multiple roles of the poly(A) tail in mRNA biogenesis, stability and translation.</text>
</comment>
<evidence type="ECO:0000256" key="3">
    <source>
        <dbReference type="ARBA" id="ARBA00008557"/>
    </source>
</evidence>
<dbReference type="InterPro" id="IPR000504">
    <property type="entry name" value="RRM_dom"/>
</dbReference>
<dbReference type="InterPro" id="IPR003954">
    <property type="entry name" value="RRM_euk-type"/>
</dbReference>
<accession>A0A834ZH47</accession>
<dbReference type="OrthoDB" id="19742at2759"/>
<feature type="domain" description="RRM" evidence="10">
    <location>
        <begin position="16"/>
        <end position="127"/>
    </location>
</feature>
<evidence type="ECO:0000313" key="11">
    <source>
        <dbReference type="EMBL" id="KAF8407124.1"/>
    </source>
</evidence>
<evidence type="ECO:0000256" key="8">
    <source>
        <dbReference type="ARBA" id="ARBA00054110"/>
    </source>
</evidence>
<dbReference type="GO" id="GO:0005634">
    <property type="term" value="C:nucleus"/>
    <property type="evidence" value="ECO:0007669"/>
    <property type="project" value="UniProtKB-SubCell"/>
</dbReference>
<proteinExistence type="inferred from homology"/>
<dbReference type="Proteomes" id="UP000655225">
    <property type="component" value="Unassembled WGS sequence"/>
</dbReference>
<evidence type="ECO:0000256" key="9">
    <source>
        <dbReference type="PROSITE-ProRule" id="PRU00176"/>
    </source>
</evidence>
<feature type="domain" description="RRM" evidence="10">
    <location>
        <begin position="137"/>
        <end position="213"/>
    </location>
</feature>
<organism evidence="11 12">
    <name type="scientific">Tetracentron sinense</name>
    <name type="common">Spur-leaf</name>
    <dbReference type="NCBI Taxonomy" id="13715"/>
    <lineage>
        <taxon>Eukaryota</taxon>
        <taxon>Viridiplantae</taxon>
        <taxon>Streptophyta</taxon>
        <taxon>Embryophyta</taxon>
        <taxon>Tracheophyta</taxon>
        <taxon>Spermatophyta</taxon>
        <taxon>Magnoliopsida</taxon>
        <taxon>Trochodendrales</taxon>
        <taxon>Trochodendraceae</taxon>
        <taxon>Tetracentron</taxon>
    </lineage>
</organism>
<evidence type="ECO:0000256" key="4">
    <source>
        <dbReference type="ARBA" id="ARBA00022490"/>
    </source>
</evidence>
<dbReference type="PROSITE" id="PS50102">
    <property type="entry name" value="RRM"/>
    <property type="match status" value="4"/>
</dbReference>
<dbReference type="InterPro" id="IPR012677">
    <property type="entry name" value="Nucleotide-bd_a/b_plait_sf"/>
</dbReference>
<evidence type="ECO:0000256" key="7">
    <source>
        <dbReference type="ARBA" id="ARBA00023242"/>
    </source>
</evidence>
<dbReference type="OMA" id="HPCNAGI"/>
<comment type="similarity">
    <text evidence="3">Belongs to the polyadenylate-binding protein type-1 family.</text>
</comment>
<dbReference type="InterPro" id="IPR035979">
    <property type="entry name" value="RBD_domain_sf"/>
</dbReference>
<feature type="domain" description="RRM" evidence="10">
    <location>
        <begin position="329"/>
        <end position="406"/>
    </location>
</feature>
<dbReference type="SUPFAM" id="SSF54928">
    <property type="entry name" value="RNA-binding domain, RBD"/>
    <property type="match status" value="4"/>
</dbReference>
<dbReference type="FunFam" id="3.30.70.330:FF:000651">
    <property type="entry name" value="Poly(A) binding protein cytoplasmic 1 like"/>
    <property type="match status" value="2"/>
</dbReference>
<keyword evidence="12" id="KW-1185">Reference proteome</keyword>
<keyword evidence="7" id="KW-0539">Nucleus</keyword>
<dbReference type="CDD" id="cd12380">
    <property type="entry name" value="RRM3_I_PABPs"/>
    <property type="match status" value="1"/>
</dbReference>
<reference evidence="11 12" key="1">
    <citation type="submission" date="2020-04" db="EMBL/GenBank/DDBJ databases">
        <title>Plant Genome Project.</title>
        <authorList>
            <person name="Zhang R.-G."/>
        </authorList>
    </citation>
    <scope>NUCLEOTIDE SEQUENCE [LARGE SCALE GENOMIC DNA]</scope>
    <source>
        <strain evidence="11">YNK0</strain>
        <tissue evidence="11">Leaf</tissue>
    </source>
</reference>
<dbReference type="PANTHER" id="PTHR24012">
    <property type="entry name" value="RNA BINDING PROTEIN"/>
    <property type="match status" value="1"/>
</dbReference>
<evidence type="ECO:0000259" key="10">
    <source>
        <dbReference type="PROSITE" id="PS50102"/>
    </source>
</evidence>
<gene>
    <name evidence="11" type="ORF">HHK36_006249</name>
</gene>
<dbReference type="Pfam" id="PF00076">
    <property type="entry name" value="RRM_1"/>
    <property type="match status" value="4"/>
</dbReference>
<dbReference type="EMBL" id="JABCRI010000004">
    <property type="protein sequence ID" value="KAF8407124.1"/>
    <property type="molecule type" value="Genomic_DNA"/>
</dbReference>
<evidence type="ECO:0000256" key="5">
    <source>
        <dbReference type="ARBA" id="ARBA00022737"/>
    </source>
</evidence>
<feature type="domain" description="RRM" evidence="10">
    <location>
        <begin position="226"/>
        <end position="303"/>
    </location>
</feature>
<dbReference type="AlphaFoldDB" id="A0A834ZH47"/>
<dbReference type="GO" id="GO:0003723">
    <property type="term" value="F:RNA binding"/>
    <property type="evidence" value="ECO:0007669"/>
    <property type="project" value="UniProtKB-UniRule"/>
</dbReference>
<evidence type="ECO:0000256" key="6">
    <source>
        <dbReference type="ARBA" id="ARBA00022884"/>
    </source>
</evidence>
<keyword evidence="4" id="KW-0963">Cytoplasm</keyword>
<dbReference type="FunFam" id="3.30.70.330:FF:000500">
    <property type="entry name" value="Polyadenylate-binding protein"/>
    <property type="match status" value="1"/>
</dbReference>
<keyword evidence="5" id="KW-0677">Repeat</keyword>
<keyword evidence="6 9" id="KW-0694">RNA-binding</keyword>
<dbReference type="GO" id="GO:0005737">
    <property type="term" value="C:cytoplasm"/>
    <property type="evidence" value="ECO:0007669"/>
    <property type="project" value="UniProtKB-SubCell"/>
</dbReference>
<evidence type="ECO:0000256" key="1">
    <source>
        <dbReference type="ARBA" id="ARBA00004123"/>
    </source>
</evidence>
<name>A0A834ZH47_TETSI</name>
<dbReference type="SMART" id="SM00361">
    <property type="entry name" value="RRM_1"/>
    <property type="match status" value="3"/>
</dbReference>
<dbReference type="SMART" id="SM00360">
    <property type="entry name" value="RRM"/>
    <property type="match status" value="4"/>
</dbReference>
<sequence>MAAMVGIPPHPTMVNASLYVGDLDPLVSEMELLEAFTGVSGPIASVRLCRDSASGKSLRYAYVNYFSPSDGNSSIFSLVSSFLGFFLVHGELGVSVFVNGEMASKALHSLNHTKLNGKPMRIMWCQRDPLPRKTGVANLFVKNIDLSVDSTGLRDIFCKFGTVLSCKVAEENGRSQGFGFVQFDSEESAMAALKALHGTMLQGKKLYVSKFVKKSDRQVCKESKFTNLYVKNLDQDLTEDILRDKFSEFGKVHNVVIMRDGEGKSRGFGFISFDSPEEAKKAVEAMNGAQLGSKNVFVGRAQKKDEREQLLKLQYKEMHDHKIDKLKASNVYVKNLDVSIDDEKLREHFSTCGQITSAKVMCHDNGKSKGFGFVNFSTHDEAKKALVTLHGTMFQGRSLYVAIAQRKEDRRIALQIHYARNPLGSLCPPVCEVVPTGIYPPYYYHLPPPSAITHINPLQPLMYEDYGTVMGALQPPKTQGYQTDFFTHGQMRNWPNELTFINDPVDSYSHHGVHPIDALQGIEQSQACGEDNRNAAEIEQL</sequence>